<evidence type="ECO:0000313" key="2">
    <source>
        <dbReference type="EMBL" id="WUP73874.1"/>
    </source>
</evidence>
<reference evidence="2" key="1">
    <citation type="submission" date="2022-10" db="EMBL/GenBank/DDBJ databases">
        <title>The complete genomes of actinobacterial strains from the NBC collection.</title>
        <authorList>
            <person name="Joergensen T.S."/>
            <person name="Alvarez Arevalo M."/>
            <person name="Sterndorff E.B."/>
            <person name="Faurdal D."/>
            <person name="Vuksanovic O."/>
            <person name="Mourched A.-S."/>
            <person name="Charusanti P."/>
            <person name="Shaw S."/>
            <person name="Blin K."/>
            <person name="Weber T."/>
        </authorList>
    </citation>
    <scope>NUCLEOTIDE SEQUENCE</scope>
    <source>
        <strain evidence="2">NBC_00254</strain>
    </source>
</reference>
<feature type="compositionally biased region" description="Acidic residues" evidence="1">
    <location>
        <begin position="281"/>
        <end position="298"/>
    </location>
</feature>
<feature type="region of interest" description="Disordered" evidence="1">
    <location>
        <begin position="219"/>
        <end position="316"/>
    </location>
</feature>
<dbReference type="Proteomes" id="UP001432011">
    <property type="component" value="Chromosome"/>
</dbReference>
<dbReference type="RefSeq" id="WP_328709005.1">
    <property type="nucleotide sequence ID" value="NZ_CP108085.1"/>
</dbReference>
<proteinExistence type="predicted"/>
<protein>
    <recommendedName>
        <fullName evidence="4">Restriction endonuclease</fullName>
    </recommendedName>
</protein>
<evidence type="ECO:0008006" key="4">
    <source>
        <dbReference type="Google" id="ProtNLM"/>
    </source>
</evidence>
<organism evidence="2 3">
    <name type="scientific">Microbispora hainanensis</name>
    <dbReference type="NCBI Taxonomy" id="568844"/>
    <lineage>
        <taxon>Bacteria</taxon>
        <taxon>Bacillati</taxon>
        <taxon>Actinomycetota</taxon>
        <taxon>Actinomycetes</taxon>
        <taxon>Streptosporangiales</taxon>
        <taxon>Streptosporangiaceae</taxon>
        <taxon>Microbispora</taxon>
    </lineage>
</organism>
<name>A0ABZ1SLW8_9ACTN</name>
<evidence type="ECO:0000313" key="3">
    <source>
        <dbReference type="Proteomes" id="UP001432011"/>
    </source>
</evidence>
<evidence type="ECO:0000256" key="1">
    <source>
        <dbReference type="SAM" id="MobiDB-lite"/>
    </source>
</evidence>
<dbReference type="EMBL" id="CP108085">
    <property type="protein sequence ID" value="WUP73874.1"/>
    <property type="molecule type" value="Genomic_DNA"/>
</dbReference>
<feature type="compositionally biased region" description="Acidic residues" evidence="1">
    <location>
        <begin position="265"/>
        <end position="274"/>
    </location>
</feature>
<sequence>MTTPTTGRKILTVDEFIELVVEWTEANQAAIAAAWANPGEGWEDWIRIEITRFIQGRFLAADLGRERHVYTDTSKQCDFVLNGQVAPDPARRVVVEIKTQSQGRLAHFRGDFKQDLEKLDELAGEYRYAQRLAIGFFFTKDAGAATGKLFSPVGARNLAEFLNDYHRVYFSSKYKPWRIEPDEMADDLVSRAGSPKLAQERDDVFELGMVWWRLDPLATAEEEEEEEEEDDTNSSVESSDESDAKQSDSTSTRTKRGVKRKRADDDSDDPDDSDGSGGSDSSDDESDAMSDDESDDGETASPPPTKKPKTGNTRQG</sequence>
<keyword evidence="3" id="KW-1185">Reference proteome</keyword>
<feature type="compositionally biased region" description="Acidic residues" evidence="1">
    <location>
        <begin position="220"/>
        <end position="232"/>
    </location>
</feature>
<gene>
    <name evidence="2" type="ORF">OG913_31510</name>
</gene>
<accession>A0ABZ1SLW8</accession>